<dbReference type="FunFam" id="3.40.309.10:FF:000012">
    <property type="entry name" value="Betaine aldehyde dehydrogenase"/>
    <property type="match status" value="1"/>
</dbReference>
<dbReference type="PANTHER" id="PTHR11699">
    <property type="entry name" value="ALDEHYDE DEHYDROGENASE-RELATED"/>
    <property type="match status" value="1"/>
</dbReference>
<evidence type="ECO:0000259" key="5">
    <source>
        <dbReference type="Pfam" id="PF00171"/>
    </source>
</evidence>
<dbReference type="SUPFAM" id="SSF53720">
    <property type="entry name" value="ALDH-like"/>
    <property type="match status" value="1"/>
</dbReference>
<dbReference type="Proteomes" id="UP000245216">
    <property type="component" value="Unassembled WGS sequence"/>
</dbReference>
<evidence type="ECO:0000313" key="6">
    <source>
        <dbReference type="EMBL" id="PWE14543.1"/>
    </source>
</evidence>
<dbReference type="STRING" id="511.UZ73_06395"/>
<dbReference type="FunFam" id="3.40.605.10:FF:000001">
    <property type="entry name" value="Aldehyde dehydrogenase 1"/>
    <property type="match status" value="1"/>
</dbReference>
<dbReference type="InterPro" id="IPR016161">
    <property type="entry name" value="Ald_DH/histidinol_DH"/>
</dbReference>
<keyword evidence="2 4" id="KW-0560">Oxidoreductase</keyword>
<evidence type="ECO:0000313" key="7">
    <source>
        <dbReference type="Proteomes" id="UP000245216"/>
    </source>
</evidence>
<dbReference type="Gene3D" id="3.40.605.10">
    <property type="entry name" value="Aldehyde Dehydrogenase, Chain A, domain 1"/>
    <property type="match status" value="1"/>
</dbReference>
<evidence type="ECO:0000256" key="1">
    <source>
        <dbReference type="ARBA" id="ARBA00009986"/>
    </source>
</evidence>
<dbReference type="AlphaFoldDB" id="A0A2U2BKK1"/>
<protein>
    <submittedName>
        <fullName evidence="6">Gamma-glutamyl-gamma-aminobutyraldehyde dehydrogenase</fullName>
    </submittedName>
</protein>
<dbReference type="PROSITE" id="PS00687">
    <property type="entry name" value="ALDEHYDE_DEHYDR_GLU"/>
    <property type="match status" value="1"/>
</dbReference>
<accession>A0A2U2BKK1</accession>
<evidence type="ECO:0000256" key="3">
    <source>
        <dbReference type="PROSITE-ProRule" id="PRU10007"/>
    </source>
</evidence>
<comment type="caution">
    <text evidence="6">The sequence shown here is derived from an EMBL/GenBank/DDBJ whole genome shotgun (WGS) entry which is preliminary data.</text>
</comment>
<dbReference type="EMBL" id="QEXO01000002">
    <property type="protein sequence ID" value="PWE14543.1"/>
    <property type="molecule type" value="Genomic_DNA"/>
</dbReference>
<dbReference type="Pfam" id="PF00171">
    <property type="entry name" value="Aldedh"/>
    <property type="match status" value="1"/>
</dbReference>
<reference evidence="6 7" key="2">
    <citation type="submission" date="2018-05" db="EMBL/GenBank/DDBJ databases">
        <authorList>
            <person name="Lanie J.A."/>
            <person name="Ng W.-L."/>
            <person name="Kazmierczak K.M."/>
            <person name="Andrzejewski T.M."/>
            <person name="Davidsen T.M."/>
            <person name="Wayne K.J."/>
            <person name="Tettelin H."/>
            <person name="Glass J.I."/>
            <person name="Rusch D."/>
            <person name="Podicherti R."/>
            <person name="Tsui H.-C.T."/>
            <person name="Winkler M.E."/>
        </authorList>
    </citation>
    <scope>NUCLEOTIDE SEQUENCE [LARGE SCALE GENOMIC DNA]</scope>
    <source>
        <strain evidence="6 7">YBY</strain>
    </source>
</reference>
<evidence type="ECO:0000256" key="2">
    <source>
        <dbReference type="ARBA" id="ARBA00023002"/>
    </source>
</evidence>
<gene>
    <name evidence="6" type="ORF">DF183_07445</name>
</gene>
<dbReference type="GO" id="GO:0004030">
    <property type="term" value="F:aldehyde dehydrogenase [NAD(P)+] activity"/>
    <property type="evidence" value="ECO:0007669"/>
    <property type="project" value="UniProtKB-ARBA"/>
</dbReference>
<dbReference type="InterPro" id="IPR016163">
    <property type="entry name" value="Ald_DH_C"/>
</dbReference>
<dbReference type="CDD" id="cd07112">
    <property type="entry name" value="ALDH_GABALDH-PuuC"/>
    <property type="match status" value="1"/>
</dbReference>
<feature type="domain" description="Aldehyde dehydrogenase" evidence="5">
    <location>
        <begin position="34"/>
        <end position="490"/>
    </location>
</feature>
<name>A0A2U2BKK1_ALCFA</name>
<dbReference type="RefSeq" id="WP_109088777.1">
    <property type="nucleotide sequence ID" value="NZ_QEXO01000002.1"/>
</dbReference>
<reference evidence="6 7" key="1">
    <citation type="submission" date="2018-05" db="EMBL/GenBank/DDBJ databases">
        <title>Genome Sequence of an Efficient Indole-Degrading Bacterium, Alcaligenes sp.YBY.</title>
        <authorList>
            <person name="Yang B."/>
        </authorList>
    </citation>
    <scope>NUCLEOTIDE SEQUENCE [LARGE SCALE GENOMIC DNA]</scope>
    <source>
        <strain evidence="6 7">YBY</strain>
    </source>
</reference>
<proteinExistence type="inferred from homology"/>
<evidence type="ECO:0000256" key="4">
    <source>
        <dbReference type="RuleBase" id="RU003345"/>
    </source>
</evidence>
<organism evidence="6 7">
    <name type="scientific">Alcaligenes faecalis</name>
    <dbReference type="NCBI Taxonomy" id="511"/>
    <lineage>
        <taxon>Bacteria</taxon>
        <taxon>Pseudomonadati</taxon>
        <taxon>Pseudomonadota</taxon>
        <taxon>Betaproteobacteria</taxon>
        <taxon>Burkholderiales</taxon>
        <taxon>Alcaligenaceae</taxon>
        <taxon>Alcaligenes</taxon>
    </lineage>
</organism>
<dbReference type="InterPro" id="IPR029510">
    <property type="entry name" value="Ald_DH_CS_GLU"/>
</dbReference>
<comment type="similarity">
    <text evidence="1 4">Belongs to the aldehyde dehydrogenase family.</text>
</comment>
<dbReference type="Gene3D" id="3.40.309.10">
    <property type="entry name" value="Aldehyde Dehydrogenase, Chain A, domain 2"/>
    <property type="match status" value="1"/>
</dbReference>
<feature type="active site" evidence="3">
    <location>
        <position position="265"/>
    </location>
</feature>
<sequence length="495" mass="53195">MPTQKETVFELARAGKLHASHLIPGHQTTTASALLDNISPIDLAVIGKISAGQASDVEAAVAAARASFESGEWSELSPADRKKIMLKWVALLEQHAEELAALDCVDAGKPITECLNTDMPATIDTFSWYAETADKCFGRISPTGSDALGLITKEPIGVVAAVLPWNFPAQMYAWKVAPALVCGNSVIVKPSELTSLSAYRMTQLAHQAGVPAGALILVTGTGEEVGEPLGRHEDVDIVSFTGSTEVGRLFLKYSAESNLKEVVLECGGKSPQVVFEDALLDEAVPSILAAAFWNMSENCSCGSRLIVHSSLKDTLLQKLKQGLSSWKVGLPTDPDVSIGPMVEKAHFEKVTSFLQNPGKNAKLVHGGRTHSDLGSGWYIEPTIFDHITPEDRLFQEEVFGPVLAITTFETEEQAIALANDTQYGLAASIYTLDVRRAQRVSRKIKAGTVSVNGFSEGDITAPFGGFKLSGFGGKDKGMEALDQYQQTKAIWYVNQ</sequence>
<dbReference type="InterPro" id="IPR016162">
    <property type="entry name" value="Ald_DH_N"/>
</dbReference>
<dbReference type="InterPro" id="IPR015590">
    <property type="entry name" value="Aldehyde_DH_dom"/>
</dbReference>